<evidence type="ECO:0000313" key="4">
    <source>
        <dbReference type="Proteomes" id="UP001150062"/>
    </source>
</evidence>
<dbReference type="InterPro" id="IPR026353">
    <property type="entry name" value="Hypoxan-DNA_Glyclase"/>
</dbReference>
<feature type="compositionally biased region" description="Basic residues" evidence="1">
    <location>
        <begin position="260"/>
        <end position="270"/>
    </location>
</feature>
<evidence type="ECO:0000313" key="3">
    <source>
        <dbReference type="EMBL" id="KAJ6237473.1"/>
    </source>
</evidence>
<gene>
    <name evidence="3" type="ORF">M0813_27034</name>
</gene>
<reference evidence="3" key="1">
    <citation type="submission" date="2022-08" db="EMBL/GenBank/DDBJ databases">
        <title>Novel sulfate-reducing endosymbionts in the free-living metamonad Anaeramoeba.</title>
        <authorList>
            <person name="Jerlstrom-Hultqvist J."/>
            <person name="Cepicka I."/>
            <person name="Gallot-Lavallee L."/>
            <person name="Salas-Leiva D."/>
            <person name="Curtis B.A."/>
            <person name="Zahonova K."/>
            <person name="Pipaliya S."/>
            <person name="Dacks J."/>
            <person name="Roger A.J."/>
        </authorList>
    </citation>
    <scope>NUCLEOTIDE SEQUENCE</scope>
    <source>
        <strain evidence="3">Schooner1</strain>
    </source>
</reference>
<dbReference type="EMBL" id="JAOAOG010000239">
    <property type="protein sequence ID" value="KAJ6237473.1"/>
    <property type="molecule type" value="Genomic_DNA"/>
</dbReference>
<evidence type="ECO:0000256" key="1">
    <source>
        <dbReference type="SAM" id="MobiDB-lite"/>
    </source>
</evidence>
<name>A0ABQ8XXZ1_9EUKA</name>
<keyword evidence="4" id="KW-1185">Reference proteome</keyword>
<accession>A0ABQ8XXZ1</accession>
<feature type="compositionally biased region" description="Basic residues" evidence="1">
    <location>
        <begin position="122"/>
        <end position="150"/>
    </location>
</feature>
<dbReference type="Proteomes" id="UP001150062">
    <property type="component" value="Unassembled WGS sequence"/>
</dbReference>
<sequence length="593" mass="71177">MITRSRTIIKLIGNEKIEFFELDQRSKKNYFKTIQSNSTGVLNNNNTRKRRLEKEKENITKSRVILELPNKQKQIKSIEIVRKKKIILQKQKIQKIDAKILDKDKNDLEIEVTEELEDKCLRKQGKKRNRTNKGQKSKKGNDKKKRKSKIKKTDQTQYKMLEEKKDSQQELLDIPIIELLKMDLGNEFELESKFQKEKKEKRRRRRKKKRKRKRKKRRKLKRKIRDQIKKKTKKKNYSINHAKEIQNVQTQRETRSQKRGEKKNKKKKKDQKQSTLTKEKEIKNIEEDLELSDIPLKDLINLDLDFEMRKSSVLEKTKEEKKRKKKKIRQLKIKKTGRIIKRFTNKKSLNISKKQRNEFIRITRGRRQKKIPKGIKRNNCREKTNRQKTRQKKNNKKKSIQKKKQTQQKKKEIVLVEQKPIKFPFQPIINKECKALILGTFPGPKSVQNNFYFSYSANSFWPIMNSILSKKPKQINTKLIAEEKEYYTNLLLSNHISLYVLIQTVIRKKIDSADSSLKIIEMTDLDLLIKQYPKIETILFTNQFATKLFKKHFQNINLPCFTLPSPSSRNARMKVSEKREKYLEIFKKLKICN</sequence>
<dbReference type="Gene3D" id="3.40.470.10">
    <property type="entry name" value="Uracil-DNA glycosylase-like domain"/>
    <property type="match status" value="1"/>
</dbReference>
<dbReference type="SUPFAM" id="SSF52141">
    <property type="entry name" value="Uracil-DNA glycosylase-like"/>
    <property type="match status" value="1"/>
</dbReference>
<feature type="compositionally biased region" description="Basic residues" evidence="1">
    <location>
        <begin position="386"/>
        <end position="408"/>
    </location>
</feature>
<dbReference type="InterPro" id="IPR036895">
    <property type="entry name" value="Uracil-DNA_glycosylase-like_sf"/>
</dbReference>
<comment type="caution">
    <text evidence="3">The sequence shown here is derived from an EMBL/GenBank/DDBJ whole genome shotgun (WGS) entry which is preliminary data.</text>
</comment>
<dbReference type="NCBIfam" id="TIGR04274">
    <property type="entry name" value="hypoxanDNAglyco"/>
    <property type="match status" value="1"/>
</dbReference>
<evidence type="ECO:0000259" key="2">
    <source>
        <dbReference type="Pfam" id="PF03167"/>
    </source>
</evidence>
<dbReference type="Pfam" id="PF03167">
    <property type="entry name" value="UDG"/>
    <property type="match status" value="1"/>
</dbReference>
<proteinExistence type="predicted"/>
<feature type="domain" description="Uracil-DNA glycosylase-like" evidence="2">
    <location>
        <begin position="429"/>
        <end position="585"/>
    </location>
</feature>
<protein>
    <recommendedName>
        <fullName evidence="2">Uracil-DNA glycosylase-like domain-containing protein</fullName>
    </recommendedName>
</protein>
<organism evidence="3 4">
    <name type="scientific">Anaeramoeba flamelloides</name>
    <dbReference type="NCBI Taxonomy" id="1746091"/>
    <lineage>
        <taxon>Eukaryota</taxon>
        <taxon>Metamonada</taxon>
        <taxon>Anaeramoebidae</taxon>
        <taxon>Anaeramoeba</taxon>
    </lineage>
</organism>
<feature type="region of interest" description="Disordered" evidence="1">
    <location>
        <begin position="194"/>
        <end position="276"/>
    </location>
</feature>
<dbReference type="InterPro" id="IPR005122">
    <property type="entry name" value="Uracil-DNA_glycosylase-like"/>
</dbReference>
<feature type="compositionally biased region" description="Basic residues" evidence="1">
    <location>
        <begin position="199"/>
        <end position="236"/>
    </location>
</feature>
<feature type="region of interest" description="Disordered" evidence="1">
    <location>
        <begin position="364"/>
        <end position="409"/>
    </location>
</feature>
<feature type="region of interest" description="Disordered" evidence="1">
    <location>
        <begin position="121"/>
        <end position="154"/>
    </location>
</feature>
<dbReference type="CDD" id="cd10032">
    <property type="entry name" value="UDG-F6_HDG"/>
    <property type="match status" value="1"/>
</dbReference>
<feature type="compositionally biased region" description="Basic residues" evidence="1">
    <location>
        <begin position="364"/>
        <end position="378"/>
    </location>
</feature>